<keyword evidence="4 7" id="KW-0238">DNA-binding</keyword>
<dbReference type="Proteomes" id="UP001355653">
    <property type="component" value="Unassembled WGS sequence"/>
</dbReference>
<evidence type="ECO:0000259" key="9">
    <source>
        <dbReference type="PROSITE" id="PS51755"/>
    </source>
</evidence>
<dbReference type="InterPro" id="IPR011006">
    <property type="entry name" value="CheY-like_superfamily"/>
</dbReference>
<keyword evidence="11" id="KW-1185">Reference proteome</keyword>
<proteinExistence type="predicted"/>
<keyword evidence="2" id="KW-0902">Two-component regulatory system</keyword>
<reference evidence="10 11" key="1">
    <citation type="submission" date="2023-03" db="EMBL/GenBank/DDBJ databases">
        <title>Bacillus Genome Sequencing.</title>
        <authorList>
            <person name="Dunlap C."/>
        </authorList>
    </citation>
    <scope>NUCLEOTIDE SEQUENCE [LARGE SCALE GENOMIC DNA]</scope>
    <source>
        <strain evidence="10 11">NRS-1351</strain>
    </source>
</reference>
<evidence type="ECO:0000256" key="2">
    <source>
        <dbReference type="ARBA" id="ARBA00023012"/>
    </source>
</evidence>
<evidence type="ECO:0000313" key="11">
    <source>
        <dbReference type="Proteomes" id="UP001355653"/>
    </source>
</evidence>
<evidence type="ECO:0000256" key="4">
    <source>
        <dbReference type="ARBA" id="ARBA00023125"/>
    </source>
</evidence>
<dbReference type="Pfam" id="PF00072">
    <property type="entry name" value="Response_reg"/>
    <property type="match status" value="1"/>
</dbReference>
<dbReference type="InterPro" id="IPR001867">
    <property type="entry name" value="OmpR/PhoB-type_DNA-bd"/>
</dbReference>
<dbReference type="SUPFAM" id="SSF46894">
    <property type="entry name" value="C-terminal effector domain of the bipartite response regulators"/>
    <property type="match status" value="1"/>
</dbReference>
<dbReference type="Pfam" id="PF00486">
    <property type="entry name" value="Trans_reg_C"/>
    <property type="match status" value="1"/>
</dbReference>
<comment type="caution">
    <text evidence="10">The sequence shown here is derived from an EMBL/GenBank/DDBJ whole genome shotgun (WGS) entry which is preliminary data.</text>
</comment>
<keyword evidence="5" id="KW-0804">Transcription</keyword>
<dbReference type="InterPro" id="IPR036388">
    <property type="entry name" value="WH-like_DNA-bd_sf"/>
</dbReference>
<evidence type="ECO:0000256" key="3">
    <source>
        <dbReference type="ARBA" id="ARBA00023015"/>
    </source>
</evidence>
<dbReference type="PANTHER" id="PTHR48111:SF73">
    <property type="entry name" value="ALKALINE PHOSPHATASE SYNTHESIS TRANSCRIPTIONAL REGULATORY PROTEIN PHOP"/>
    <property type="match status" value="1"/>
</dbReference>
<sequence>MKNILVVEDEKKIRDVVSSYLEKEGYNPIEAENGSKAMEILNNSPIDLVILDLMLPDTSGEEICKRIRRGSSIPIIMLTARASEDDRIQGLSLGADDYVVKPFSPRELVARVKAIIRRTSEDTLLADRIDFDNGYLVIDTLQHEVYVKGNMVSLTPNEYKMLLVLARHPERPFTREELIEKALGFDYEGEERTIDQHIKNLRQKIEPDPKQPQFIVTVFGVGYRFAGGEK</sequence>
<dbReference type="InterPro" id="IPR001789">
    <property type="entry name" value="Sig_transdc_resp-reg_receiver"/>
</dbReference>
<dbReference type="SMART" id="SM00448">
    <property type="entry name" value="REC"/>
    <property type="match status" value="1"/>
</dbReference>
<dbReference type="Gene3D" id="3.40.50.2300">
    <property type="match status" value="1"/>
</dbReference>
<dbReference type="PANTHER" id="PTHR48111">
    <property type="entry name" value="REGULATOR OF RPOS"/>
    <property type="match status" value="1"/>
</dbReference>
<evidence type="ECO:0000256" key="6">
    <source>
        <dbReference type="PROSITE-ProRule" id="PRU00169"/>
    </source>
</evidence>
<feature type="domain" description="OmpR/PhoB-type" evidence="9">
    <location>
        <begin position="126"/>
        <end position="227"/>
    </location>
</feature>
<evidence type="ECO:0000259" key="8">
    <source>
        <dbReference type="PROSITE" id="PS50110"/>
    </source>
</evidence>
<gene>
    <name evidence="10" type="ORF">P5G65_23435</name>
</gene>
<dbReference type="Gene3D" id="1.10.10.10">
    <property type="entry name" value="Winged helix-like DNA-binding domain superfamily/Winged helix DNA-binding domain"/>
    <property type="match status" value="1"/>
</dbReference>
<dbReference type="InterPro" id="IPR039420">
    <property type="entry name" value="WalR-like"/>
</dbReference>
<dbReference type="EMBL" id="JAROBY010000041">
    <property type="protein sequence ID" value="MEB4796858.1"/>
    <property type="molecule type" value="Genomic_DNA"/>
</dbReference>
<evidence type="ECO:0000256" key="7">
    <source>
        <dbReference type="PROSITE-ProRule" id="PRU01091"/>
    </source>
</evidence>
<dbReference type="SMART" id="SM00862">
    <property type="entry name" value="Trans_reg_C"/>
    <property type="match status" value="1"/>
</dbReference>
<dbReference type="PROSITE" id="PS51755">
    <property type="entry name" value="OMPR_PHOB"/>
    <property type="match status" value="1"/>
</dbReference>
<dbReference type="RefSeq" id="WP_127455215.1">
    <property type="nucleotide sequence ID" value="NZ_JAROBY010000041.1"/>
</dbReference>
<feature type="domain" description="Response regulatory" evidence="8">
    <location>
        <begin position="3"/>
        <end position="116"/>
    </location>
</feature>
<keyword evidence="3" id="KW-0805">Transcription regulation</keyword>
<dbReference type="SUPFAM" id="SSF52172">
    <property type="entry name" value="CheY-like"/>
    <property type="match status" value="1"/>
</dbReference>
<dbReference type="PROSITE" id="PS50110">
    <property type="entry name" value="RESPONSE_REGULATORY"/>
    <property type="match status" value="1"/>
</dbReference>
<dbReference type="Gene3D" id="6.10.250.690">
    <property type="match status" value="1"/>
</dbReference>
<name>A0ABU6DGK3_9BACL</name>
<dbReference type="InterPro" id="IPR016032">
    <property type="entry name" value="Sig_transdc_resp-reg_C-effctor"/>
</dbReference>
<evidence type="ECO:0000256" key="5">
    <source>
        <dbReference type="ARBA" id="ARBA00023163"/>
    </source>
</evidence>
<keyword evidence="1 6" id="KW-0597">Phosphoprotein</keyword>
<dbReference type="CDD" id="cd00383">
    <property type="entry name" value="trans_reg_C"/>
    <property type="match status" value="1"/>
</dbReference>
<feature type="DNA-binding region" description="OmpR/PhoB-type" evidence="7">
    <location>
        <begin position="126"/>
        <end position="227"/>
    </location>
</feature>
<evidence type="ECO:0000313" key="10">
    <source>
        <dbReference type="EMBL" id="MEB4796858.1"/>
    </source>
</evidence>
<evidence type="ECO:0000256" key="1">
    <source>
        <dbReference type="ARBA" id="ARBA00022553"/>
    </source>
</evidence>
<protein>
    <submittedName>
        <fullName evidence="10">Response regulator transcription factor</fullName>
    </submittedName>
</protein>
<feature type="modified residue" description="4-aspartylphosphate" evidence="6">
    <location>
        <position position="52"/>
    </location>
</feature>
<organism evidence="10 11">
    <name type="scientific">Paenibacillus chondroitinus</name>
    <dbReference type="NCBI Taxonomy" id="59842"/>
    <lineage>
        <taxon>Bacteria</taxon>
        <taxon>Bacillati</taxon>
        <taxon>Bacillota</taxon>
        <taxon>Bacilli</taxon>
        <taxon>Bacillales</taxon>
        <taxon>Paenibacillaceae</taxon>
        <taxon>Paenibacillus</taxon>
    </lineage>
</organism>
<accession>A0ABU6DGK3</accession>